<dbReference type="EMBL" id="BMAW01128829">
    <property type="protein sequence ID" value="GFU27634.1"/>
    <property type="molecule type" value="Genomic_DNA"/>
</dbReference>
<dbReference type="AlphaFoldDB" id="A0A8X6UNI1"/>
<name>A0A8X6UNI1_NEPPI</name>
<evidence type="ECO:0000313" key="1">
    <source>
        <dbReference type="EMBL" id="GFU27634.1"/>
    </source>
</evidence>
<gene>
    <name evidence="1" type="ORF">NPIL_55751</name>
</gene>
<comment type="caution">
    <text evidence="1">The sequence shown here is derived from an EMBL/GenBank/DDBJ whole genome shotgun (WGS) entry which is preliminary data.</text>
</comment>
<accession>A0A8X6UNI1</accession>
<reference evidence="1" key="1">
    <citation type="submission" date="2020-08" db="EMBL/GenBank/DDBJ databases">
        <title>Multicomponent nature underlies the extraordinary mechanical properties of spider dragline silk.</title>
        <authorList>
            <person name="Kono N."/>
            <person name="Nakamura H."/>
            <person name="Mori M."/>
            <person name="Yoshida Y."/>
            <person name="Ohtoshi R."/>
            <person name="Malay A.D."/>
            <person name="Moran D.A.P."/>
            <person name="Tomita M."/>
            <person name="Numata K."/>
            <person name="Arakawa K."/>
        </authorList>
    </citation>
    <scope>NUCLEOTIDE SEQUENCE</scope>
</reference>
<sequence>MHDKVIVHRNTYFKTKTQQSHNVPTSSCYGGVKKVKRHHKYCLPSNDNAFTMTLEIPREALNGKRLFESFEEKTSLLLFQSNVFYAEQRTQVAFHKKLFR</sequence>
<dbReference type="Proteomes" id="UP000887013">
    <property type="component" value="Unassembled WGS sequence"/>
</dbReference>
<organism evidence="1 2">
    <name type="scientific">Nephila pilipes</name>
    <name type="common">Giant wood spider</name>
    <name type="synonym">Nephila maculata</name>
    <dbReference type="NCBI Taxonomy" id="299642"/>
    <lineage>
        <taxon>Eukaryota</taxon>
        <taxon>Metazoa</taxon>
        <taxon>Ecdysozoa</taxon>
        <taxon>Arthropoda</taxon>
        <taxon>Chelicerata</taxon>
        <taxon>Arachnida</taxon>
        <taxon>Araneae</taxon>
        <taxon>Araneomorphae</taxon>
        <taxon>Entelegynae</taxon>
        <taxon>Araneoidea</taxon>
        <taxon>Nephilidae</taxon>
        <taxon>Nephila</taxon>
    </lineage>
</organism>
<keyword evidence="2" id="KW-1185">Reference proteome</keyword>
<evidence type="ECO:0000313" key="2">
    <source>
        <dbReference type="Proteomes" id="UP000887013"/>
    </source>
</evidence>
<proteinExistence type="predicted"/>
<protein>
    <submittedName>
        <fullName evidence="1">Uncharacterized protein</fullName>
    </submittedName>
</protein>